<dbReference type="GO" id="GO:0004467">
    <property type="term" value="F:long-chain fatty acid-CoA ligase activity"/>
    <property type="evidence" value="ECO:0007669"/>
    <property type="project" value="TreeGrafter"/>
</dbReference>
<dbReference type="Gene3D" id="3.40.50.12780">
    <property type="entry name" value="N-terminal domain of ligase-like"/>
    <property type="match status" value="1"/>
</dbReference>
<evidence type="ECO:0000256" key="2">
    <source>
        <dbReference type="ARBA" id="ARBA00022832"/>
    </source>
</evidence>
<evidence type="ECO:0000256" key="1">
    <source>
        <dbReference type="ARBA" id="ARBA00022598"/>
    </source>
</evidence>
<keyword evidence="3" id="KW-0443">Lipid metabolism</keyword>
<feature type="domain" description="AMP-dependent synthetase/ligase" evidence="4">
    <location>
        <begin position="2"/>
        <end position="102"/>
    </location>
</feature>
<name>A0A150PWV3_SORCE</name>
<dbReference type="PANTHER" id="PTHR43272:SF32">
    <property type="entry name" value="AMP-DEPENDENT SYNTHETASE_LIGASE DOMAIN-CONTAINING PROTEIN"/>
    <property type="match status" value="1"/>
</dbReference>
<evidence type="ECO:0000256" key="3">
    <source>
        <dbReference type="ARBA" id="ARBA00023098"/>
    </source>
</evidence>
<accession>A0A150PWV3</accession>
<evidence type="ECO:0000259" key="4">
    <source>
        <dbReference type="Pfam" id="PF00501"/>
    </source>
</evidence>
<organism evidence="5 6">
    <name type="scientific">Sorangium cellulosum</name>
    <name type="common">Polyangium cellulosum</name>
    <dbReference type="NCBI Taxonomy" id="56"/>
    <lineage>
        <taxon>Bacteria</taxon>
        <taxon>Pseudomonadati</taxon>
        <taxon>Myxococcota</taxon>
        <taxon>Polyangia</taxon>
        <taxon>Polyangiales</taxon>
        <taxon>Polyangiaceae</taxon>
        <taxon>Sorangium</taxon>
    </lineage>
</organism>
<evidence type="ECO:0000313" key="6">
    <source>
        <dbReference type="Proteomes" id="UP000075604"/>
    </source>
</evidence>
<gene>
    <name evidence="5" type="ORF">BE04_28365</name>
</gene>
<dbReference type="Pfam" id="PF00501">
    <property type="entry name" value="AMP-binding"/>
    <property type="match status" value="1"/>
</dbReference>
<sequence>MRRAARALIALGLSPGDTVCILGFNRPEWVVMNLATMTIGGAPAGIYTTCSASEVQYIVHHPESKVVLVENAHQWQKIEKDLARLPHLKHVVLMKGAPPVDHPLVLNLKGKLVKKDEFFISVEATKFFQVPAR</sequence>
<dbReference type="Proteomes" id="UP000075604">
    <property type="component" value="Unassembled WGS sequence"/>
</dbReference>
<reference evidence="5 6" key="1">
    <citation type="submission" date="2014-02" db="EMBL/GenBank/DDBJ databases">
        <title>The small core and large imbalanced accessory genome model reveals a collaborative survival strategy of Sorangium cellulosum strains in nature.</title>
        <authorList>
            <person name="Han K."/>
            <person name="Peng R."/>
            <person name="Blom J."/>
            <person name="Li Y.-Z."/>
        </authorList>
    </citation>
    <scope>NUCLEOTIDE SEQUENCE [LARGE SCALE GENOMIC DNA]</scope>
    <source>
        <strain evidence="5 6">So0157-18</strain>
    </source>
</reference>
<dbReference type="InterPro" id="IPR000873">
    <property type="entry name" value="AMP-dep_synth/lig_dom"/>
</dbReference>
<proteinExistence type="predicted"/>
<dbReference type="AlphaFoldDB" id="A0A150PWV3"/>
<dbReference type="GO" id="GO:0016020">
    <property type="term" value="C:membrane"/>
    <property type="evidence" value="ECO:0007669"/>
    <property type="project" value="TreeGrafter"/>
</dbReference>
<comment type="caution">
    <text evidence="5">The sequence shown here is derived from an EMBL/GenBank/DDBJ whole genome shotgun (WGS) entry which is preliminary data.</text>
</comment>
<dbReference type="EMBL" id="JELX01001031">
    <property type="protein sequence ID" value="KYF60189.1"/>
    <property type="molecule type" value="Genomic_DNA"/>
</dbReference>
<keyword evidence="2" id="KW-0276">Fatty acid metabolism</keyword>
<evidence type="ECO:0000313" key="5">
    <source>
        <dbReference type="EMBL" id="KYF60189.1"/>
    </source>
</evidence>
<protein>
    <recommendedName>
        <fullName evidence="4">AMP-dependent synthetase/ligase domain-containing protein</fullName>
    </recommendedName>
</protein>
<dbReference type="SUPFAM" id="SSF56801">
    <property type="entry name" value="Acetyl-CoA synthetase-like"/>
    <property type="match status" value="1"/>
</dbReference>
<keyword evidence="1" id="KW-0436">Ligase</keyword>
<dbReference type="PANTHER" id="PTHR43272">
    <property type="entry name" value="LONG-CHAIN-FATTY-ACID--COA LIGASE"/>
    <property type="match status" value="1"/>
</dbReference>
<dbReference type="InterPro" id="IPR042099">
    <property type="entry name" value="ANL_N_sf"/>
</dbReference>